<reference evidence="4" key="1">
    <citation type="submission" date="2021-02" db="EMBL/GenBank/DDBJ databases">
        <title>Leucobacter sp. CX169.</title>
        <authorList>
            <person name="Cheng Y."/>
        </authorList>
    </citation>
    <scope>NUCLEOTIDE SEQUENCE [LARGE SCALE GENOMIC DNA]</scope>
    <source>
        <strain evidence="4">JY899</strain>
    </source>
</reference>
<dbReference type="InterPro" id="IPR003965">
    <property type="entry name" value="Fatty_acid_synthase"/>
</dbReference>
<evidence type="ECO:0000259" key="2">
    <source>
        <dbReference type="Pfam" id="PF01575"/>
    </source>
</evidence>
<organism evidence="3 4">
    <name type="scientific">Flaviflexus equikiangi</name>
    <dbReference type="NCBI Taxonomy" id="2758573"/>
    <lineage>
        <taxon>Bacteria</taxon>
        <taxon>Bacillati</taxon>
        <taxon>Actinomycetota</taxon>
        <taxon>Actinomycetes</taxon>
        <taxon>Actinomycetales</taxon>
        <taxon>Actinomycetaceae</taxon>
        <taxon>Flaviflexus</taxon>
    </lineage>
</organism>
<evidence type="ECO:0000256" key="1">
    <source>
        <dbReference type="ARBA" id="ARBA00005254"/>
    </source>
</evidence>
<dbReference type="Proteomes" id="UP000705983">
    <property type="component" value="Unassembled WGS sequence"/>
</dbReference>
<comment type="similarity">
    <text evidence="1">Belongs to the enoyl-CoA hydratase/isomerase family.</text>
</comment>
<comment type="caution">
    <text evidence="3">The sequence shown here is derived from an EMBL/GenBank/DDBJ whole genome shotgun (WGS) entry which is preliminary data.</text>
</comment>
<dbReference type="PANTHER" id="PTHR43841:SF3">
    <property type="entry name" value="(3R)-HYDROXYACYL-ACP DEHYDRATASE SUBUNIT HADB"/>
    <property type="match status" value="1"/>
</dbReference>
<dbReference type="Pfam" id="PF01575">
    <property type="entry name" value="MaoC_dehydratas"/>
    <property type="match status" value="1"/>
</dbReference>
<dbReference type="InterPro" id="IPR002539">
    <property type="entry name" value="MaoC-like_dom"/>
</dbReference>
<dbReference type="EMBL" id="JAFFJS010000001">
    <property type="protein sequence ID" value="MBM9432233.1"/>
    <property type="molecule type" value="Genomic_DNA"/>
</dbReference>
<dbReference type="PRINTS" id="PR01483">
    <property type="entry name" value="FASYNTHASE"/>
</dbReference>
<accession>A0ABS2TC67</accession>
<name>A0ABS2TC67_9ACTO</name>
<evidence type="ECO:0000313" key="4">
    <source>
        <dbReference type="Proteomes" id="UP000705983"/>
    </source>
</evidence>
<protein>
    <recommendedName>
        <fullName evidence="2">MaoC-like domain-containing protein</fullName>
    </recommendedName>
</protein>
<dbReference type="SUPFAM" id="SSF54637">
    <property type="entry name" value="Thioesterase/thiol ester dehydrase-isomerase"/>
    <property type="match status" value="1"/>
</dbReference>
<keyword evidence="4" id="KW-1185">Reference proteome</keyword>
<dbReference type="InterPro" id="IPR029069">
    <property type="entry name" value="HotDog_dom_sf"/>
</dbReference>
<dbReference type="Gene3D" id="3.10.129.10">
    <property type="entry name" value="Hotdog Thioesterase"/>
    <property type="match status" value="1"/>
</dbReference>
<gene>
    <name evidence="3" type="ORF">JVW63_00695</name>
</gene>
<evidence type="ECO:0000313" key="3">
    <source>
        <dbReference type="EMBL" id="MBM9432233.1"/>
    </source>
</evidence>
<sequence length="288" mass="31393">MRIEHERLPSFGETFTAAAMQAVRVKAGRGASSLPGTEARATLSADPEKHADFVHLVGDTVTDHLHPGYVHALGFPLTMSLLVQKDFPLPLLGMLHLTNRVTQSRGIELGETMELIASVENPRAHYAGTLIDSIVRVMVDGEEVMVDTAGYLVRGSDLGGPRPERPEREEFEPGRATAVWSLSGDTGRRYAKVSGDGNPIHLSKVTAKPFGFDKPIVHGMYSASRAYSATGKGNDGPRDWFVEFEAPISLPGKVQFATTMVDGKAEYVGWRAARGEKPARRHFTGWVE</sequence>
<dbReference type="PANTHER" id="PTHR43841">
    <property type="entry name" value="3-HYDROXYACYL-THIOESTER DEHYDRATASE HTDX-RELATED"/>
    <property type="match status" value="1"/>
</dbReference>
<proteinExistence type="inferred from homology"/>
<dbReference type="RefSeq" id="WP_187995852.1">
    <property type="nucleotide sequence ID" value="NZ_JACEXG010000001.1"/>
</dbReference>
<feature type="domain" description="MaoC-like" evidence="2">
    <location>
        <begin position="184"/>
        <end position="261"/>
    </location>
</feature>